<reference evidence="3" key="1">
    <citation type="journal article" date="2019" name="Int. J. Syst. Evol. Microbiol.">
        <title>The Global Catalogue of Microorganisms (GCM) 10K type strain sequencing project: providing services to taxonomists for standard genome sequencing and annotation.</title>
        <authorList>
            <consortium name="The Broad Institute Genomics Platform"/>
            <consortium name="The Broad Institute Genome Sequencing Center for Infectious Disease"/>
            <person name="Wu L."/>
            <person name="Ma J."/>
        </authorList>
    </citation>
    <scope>NUCLEOTIDE SEQUENCE [LARGE SCALE GENOMIC DNA]</scope>
    <source>
        <strain evidence="3">JCM 17630</strain>
    </source>
</reference>
<keyword evidence="3" id="KW-1185">Reference proteome</keyword>
<dbReference type="EMBL" id="BAABCA010000004">
    <property type="protein sequence ID" value="GAA4236345.1"/>
    <property type="molecule type" value="Genomic_DNA"/>
</dbReference>
<gene>
    <name evidence="2" type="ORF">GCM10022291_20470</name>
</gene>
<dbReference type="RefSeq" id="WP_344788120.1">
    <property type="nucleotide sequence ID" value="NZ_BAABCA010000004.1"/>
</dbReference>
<protein>
    <submittedName>
        <fullName evidence="2">Uncharacterized protein</fullName>
    </submittedName>
</protein>
<evidence type="ECO:0000256" key="1">
    <source>
        <dbReference type="SAM" id="SignalP"/>
    </source>
</evidence>
<accession>A0ABP8CA22</accession>
<feature type="signal peptide" evidence="1">
    <location>
        <begin position="1"/>
        <end position="22"/>
    </location>
</feature>
<dbReference type="Proteomes" id="UP001501496">
    <property type="component" value="Unassembled WGS sequence"/>
</dbReference>
<sequence>MRKLQLLLSTVLAFLLIGAVYAQDIAEFKPSLQKYGLGKLKKGPKKIYIASFNINFETYKEAISYKAAGGFRNSARGEATAQAAIGINGLQEADIQEKTNKLYNDFVADLKAKGFEIITPDVAAKTKTYAGWEKSSGPYVIESGLPGVMTSVPNGYSFFYKKETKEGKKKKGFLSGALVPQKLSNELDDAVIANINLYFMYSEAGNDFFKNAGGAKVKMFTNYRLIGDYTVAAPKTKGFVRLKGAQTLDRITSNVSFAKGKVGLGAETQYDGGLKKDLEINGVIKKDKVVAYSKQNTETATSFKPIVIVGPSYSKLTKWIEVDSKKYTAGMFNAGNKFLSYHVKTFLSNY</sequence>
<keyword evidence="1" id="KW-0732">Signal</keyword>
<comment type="caution">
    <text evidence="2">The sequence shown here is derived from an EMBL/GenBank/DDBJ whole genome shotgun (WGS) entry which is preliminary data.</text>
</comment>
<name>A0ABP8CA22_9FLAO</name>
<organism evidence="2 3">
    <name type="scientific">Postechiella marina</name>
    <dbReference type="NCBI Taxonomy" id="943941"/>
    <lineage>
        <taxon>Bacteria</taxon>
        <taxon>Pseudomonadati</taxon>
        <taxon>Bacteroidota</taxon>
        <taxon>Flavobacteriia</taxon>
        <taxon>Flavobacteriales</taxon>
        <taxon>Flavobacteriaceae</taxon>
        <taxon>Postechiella</taxon>
    </lineage>
</organism>
<evidence type="ECO:0000313" key="2">
    <source>
        <dbReference type="EMBL" id="GAA4236345.1"/>
    </source>
</evidence>
<feature type="chain" id="PRO_5045946289" evidence="1">
    <location>
        <begin position="23"/>
        <end position="350"/>
    </location>
</feature>
<evidence type="ECO:0000313" key="3">
    <source>
        <dbReference type="Proteomes" id="UP001501496"/>
    </source>
</evidence>
<proteinExistence type="predicted"/>